<accession>A0A239AS71</accession>
<dbReference type="Gene3D" id="3.30.450.40">
    <property type="match status" value="1"/>
</dbReference>
<dbReference type="PIRSF" id="PIRSF036625">
    <property type="entry name" value="GAF_ANTAR"/>
    <property type="match status" value="1"/>
</dbReference>
<keyword evidence="3" id="KW-0805">Transcription regulation</keyword>
<dbReference type="OrthoDB" id="3688893at2"/>
<dbReference type="PROSITE" id="PS50921">
    <property type="entry name" value="ANTAR"/>
    <property type="match status" value="1"/>
</dbReference>
<evidence type="ECO:0000256" key="4">
    <source>
        <dbReference type="ARBA" id="ARBA00023163"/>
    </source>
</evidence>
<evidence type="ECO:0000259" key="5">
    <source>
        <dbReference type="PROSITE" id="PS50921"/>
    </source>
</evidence>
<dbReference type="SUPFAM" id="SSF55781">
    <property type="entry name" value="GAF domain-like"/>
    <property type="match status" value="1"/>
</dbReference>
<name>A0A239AS71_9ACTN</name>
<dbReference type="SMART" id="SM00065">
    <property type="entry name" value="GAF"/>
    <property type="match status" value="1"/>
</dbReference>
<dbReference type="SUPFAM" id="SSF52172">
    <property type="entry name" value="CheY-like"/>
    <property type="match status" value="1"/>
</dbReference>
<dbReference type="InterPro" id="IPR003018">
    <property type="entry name" value="GAF"/>
</dbReference>
<dbReference type="Gene3D" id="1.10.10.10">
    <property type="entry name" value="Winged helix-like DNA-binding domain superfamily/Winged helix DNA-binding domain"/>
    <property type="match status" value="1"/>
</dbReference>
<keyword evidence="2" id="KW-0418">Kinase</keyword>
<evidence type="ECO:0000256" key="2">
    <source>
        <dbReference type="ARBA" id="ARBA00022777"/>
    </source>
</evidence>
<proteinExistence type="predicted"/>
<dbReference type="Pfam" id="PF03861">
    <property type="entry name" value="ANTAR"/>
    <property type="match status" value="1"/>
</dbReference>
<dbReference type="Proteomes" id="UP000198403">
    <property type="component" value="Unassembled WGS sequence"/>
</dbReference>
<protein>
    <submittedName>
        <fullName evidence="6">GAF domain-containing protein</fullName>
    </submittedName>
</protein>
<evidence type="ECO:0000313" key="6">
    <source>
        <dbReference type="EMBL" id="SNR98379.1"/>
    </source>
</evidence>
<dbReference type="InterPro" id="IPR029016">
    <property type="entry name" value="GAF-like_dom_sf"/>
</dbReference>
<dbReference type="EMBL" id="FZNO01000055">
    <property type="protein sequence ID" value="SNR98379.1"/>
    <property type="molecule type" value="Genomic_DNA"/>
</dbReference>
<dbReference type="RefSeq" id="WP_089339045.1">
    <property type="nucleotide sequence ID" value="NZ_FZNO01000055.1"/>
</dbReference>
<sequence length="246" mass="26751">MTTTALSPDRPFSDPRDAVAELARLPFDTMTMDAMLQRIAELAKELIPGVEDASVTLIVDDKAYTAAYTGRLALCLDEEQYGRGQGPCLEAAVGEEMREITDARGETRWPDYARSAVERGSLSSLSVPLPVREGIHGGLNLYAVVADGFDDDARHVSRAFASYAAVAVHNMHLYASTRDQAEHLNTAMKTRAVIEQAKGILMSQRRCDAEAAFALLAAASQRSNRKLRDIAQAIVDGVTAPDVRRT</sequence>
<dbReference type="InterPro" id="IPR036388">
    <property type="entry name" value="WH-like_DNA-bd_sf"/>
</dbReference>
<evidence type="ECO:0000256" key="3">
    <source>
        <dbReference type="ARBA" id="ARBA00023015"/>
    </source>
</evidence>
<dbReference type="AlphaFoldDB" id="A0A239AS71"/>
<dbReference type="GO" id="GO:0016301">
    <property type="term" value="F:kinase activity"/>
    <property type="evidence" value="ECO:0007669"/>
    <property type="project" value="UniProtKB-KW"/>
</dbReference>
<evidence type="ECO:0000256" key="1">
    <source>
        <dbReference type="ARBA" id="ARBA00022679"/>
    </source>
</evidence>
<dbReference type="InterPro" id="IPR011006">
    <property type="entry name" value="CheY-like_superfamily"/>
</dbReference>
<dbReference type="Pfam" id="PF13185">
    <property type="entry name" value="GAF_2"/>
    <property type="match status" value="1"/>
</dbReference>
<reference evidence="6 7" key="1">
    <citation type="submission" date="2017-06" db="EMBL/GenBank/DDBJ databases">
        <authorList>
            <person name="Kim H.J."/>
            <person name="Triplett B.A."/>
        </authorList>
    </citation>
    <scope>NUCLEOTIDE SEQUENCE [LARGE SCALE GENOMIC DNA]</scope>
    <source>
        <strain evidence="6 7">DSM 44272</strain>
    </source>
</reference>
<dbReference type="InterPro" id="IPR005561">
    <property type="entry name" value="ANTAR"/>
</dbReference>
<evidence type="ECO:0000313" key="7">
    <source>
        <dbReference type="Proteomes" id="UP000198403"/>
    </source>
</evidence>
<keyword evidence="4" id="KW-0804">Transcription</keyword>
<dbReference type="InterPro" id="IPR012074">
    <property type="entry name" value="GAF_ANTAR"/>
</dbReference>
<organism evidence="6 7">
    <name type="scientific">Blastococcus mobilis</name>
    <dbReference type="NCBI Taxonomy" id="1938746"/>
    <lineage>
        <taxon>Bacteria</taxon>
        <taxon>Bacillati</taxon>
        <taxon>Actinomycetota</taxon>
        <taxon>Actinomycetes</taxon>
        <taxon>Geodermatophilales</taxon>
        <taxon>Geodermatophilaceae</taxon>
        <taxon>Blastococcus</taxon>
    </lineage>
</organism>
<keyword evidence="1" id="KW-0808">Transferase</keyword>
<dbReference type="SMART" id="SM01012">
    <property type="entry name" value="ANTAR"/>
    <property type="match status" value="1"/>
</dbReference>
<keyword evidence="7" id="KW-1185">Reference proteome</keyword>
<dbReference type="GO" id="GO:0003723">
    <property type="term" value="F:RNA binding"/>
    <property type="evidence" value="ECO:0007669"/>
    <property type="project" value="InterPro"/>
</dbReference>
<feature type="domain" description="ANTAR" evidence="5">
    <location>
        <begin position="174"/>
        <end position="235"/>
    </location>
</feature>
<gene>
    <name evidence="6" type="ORF">SAMN06272737_1555</name>
</gene>